<sequence length="58" mass="6736">MLKPEEDCCNCLYKFKMWFEMPCKNCNGNPDTHPNGTDNFVEQIDSTNDIAALFEDKE</sequence>
<organism evidence="1">
    <name type="scientific">Siphoviridae sp. ctnMb19</name>
    <dbReference type="NCBI Taxonomy" id="2825659"/>
    <lineage>
        <taxon>Viruses</taxon>
        <taxon>Duplodnaviria</taxon>
        <taxon>Heunggongvirae</taxon>
        <taxon>Uroviricota</taxon>
        <taxon>Caudoviricetes</taxon>
    </lineage>
</organism>
<dbReference type="EMBL" id="BK015251">
    <property type="protein sequence ID" value="DAD97976.1"/>
    <property type="molecule type" value="Genomic_DNA"/>
</dbReference>
<name>A0A8S5NUT7_9CAUD</name>
<proteinExistence type="predicted"/>
<reference evidence="1" key="1">
    <citation type="journal article" date="2021" name="Proc. Natl. Acad. Sci. U.S.A.">
        <title>A Catalog of Tens of Thousands of Viruses from Human Metagenomes Reveals Hidden Associations with Chronic Diseases.</title>
        <authorList>
            <person name="Tisza M.J."/>
            <person name="Buck C.B."/>
        </authorList>
    </citation>
    <scope>NUCLEOTIDE SEQUENCE</scope>
    <source>
        <strain evidence="1">CtnMb19</strain>
    </source>
</reference>
<evidence type="ECO:0000313" key="1">
    <source>
        <dbReference type="EMBL" id="DAD97976.1"/>
    </source>
</evidence>
<protein>
    <submittedName>
        <fullName evidence="1">Uncharacterized protein</fullName>
    </submittedName>
</protein>
<accession>A0A8S5NUT7</accession>